<evidence type="ECO:0000256" key="1">
    <source>
        <dbReference type="SAM" id="SignalP"/>
    </source>
</evidence>
<accession>A0A1Y6JST9</accession>
<dbReference type="AlphaFoldDB" id="A0A1Y6JST9"/>
<evidence type="ECO:0000313" key="3">
    <source>
        <dbReference type="Proteomes" id="UP000196842"/>
    </source>
</evidence>
<dbReference type="RefSeq" id="WP_088236270.1">
    <property type="nucleotide sequence ID" value="NZ_LT855380.1"/>
</dbReference>
<organism evidence="2 3">
    <name type="scientific">Pseudomonas viridiflava</name>
    <name type="common">Phytomonas viridiflava</name>
    <dbReference type="NCBI Taxonomy" id="33069"/>
    <lineage>
        <taxon>Bacteria</taxon>
        <taxon>Pseudomonadati</taxon>
        <taxon>Pseudomonadota</taxon>
        <taxon>Gammaproteobacteria</taxon>
        <taxon>Pseudomonadales</taxon>
        <taxon>Pseudomonadaceae</taxon>
        <taxon>Pseudomonas</taxon>
    </lineage>
</organism>
<dbReference type="Proteomes" id="UP000196842">
    <property type="component" value="Chromosome I"/>
</dbReference>
<evidence type="ECO:0008006" key="4">
    <source>
        <dbReference type="Google" id="ProtNLM"/>
    </source>
</evidence>
<name>A0A1Y6JST9_PSEVI</name>
<sequence>MNKLVVVLLFLWPFTAHAETKSFKLDPEFMGASQLVFASESVKGHEVLKGWVISGEGQKYNVPDVCEPEGGVAEISDAYVVNGKARYFVFTCSWSVSHPGIGLKGIQYETFIYTGSSFGSLKKETMLSGALSGYEGSLEEGGYSYAWYVVRDIASKKIIELERGKTDDSLTLARDIALVRLKSNDYNAVKAYLEPVRMSQLLKGSPINNSNVTIYNDLGFALGQSESFELAYKVLSEVERVSPDRMVLKLNIADVLWGIDKRKAGVYYKEYAKLMREAGKERLIPRRVLERMQ</sequence>
<gene>
    <name evidence="2" type="ORF">CFBP1590__5263</name>
</gene>
<dbReference type="KEGG" id="pvd:CFBP1590__5263"/>
<reference evidence="2 3" key="1">
    <citation type="submission" date="2017-05" db="EMBL/GenBank/DDBJ databases">
        <authorList>
            <person name="Song R."/>
            <person name="Chenine A.L."/>
            <person name="Ruprecht R.M."/>
        </authorList>
    </citation>
    <scope>NUCLEOTIDE SEQUENCE [LARGE SCALE GENOMIC DNA]</scope>
    <source>
        <strain evidence="2 3">CFBP 1590</strain>
    </source>
</reference>
<feature type="chain" id="PRO_5012238415" description="Tetratricopeptide repeat protein" evidence="1">
    <location>
        <begin position="19"/>
        <end position="293"/>
    </location>
</feature>
<keyword evidence="1" id="KW-0732">Signal</keyword>
<protein>
    <recommendedName>
        <fullName evidence="4">Tetratricopeptide repeat protein</fullName>
    </recommendedName>
</protein>
<evidence type="ECO:0000313" key="2">
    <source>
        <dbReference type="EMBL" id="SMS12849.1"/>
    </source>
</evidence>
<dbReference type="EMBL" id="LT855380">
    <property type="protein sequence ID" value="SMS12849.1"/>
    <property type="molecule type" value="Genomic_DNA"/>
</dbReference>
<dbReference type="GeneID" id="47766903"/>
<proteinExistence type="predicted"/>
<feature type="signal peptide" evidence="1">
    <location>
        <begin position="1"/>
        <end position="18"/>
    </location>
</feature>